<dbReference type="AlphaFoldDB" id="A0A9W8TIW4"/>
<keyword evidence="2" id="KW-1185">Reference proteome</keyword>
<evidence type="ECO:0000313" key="1">
    <source>
        <dbReference type="EMBL" id="KAJ3560058.1"/>
    </source>
</evidence>
<protein>
    <submittedName>
        <fullName evidence="1">Uncharacterized protein</fullName>
    </submittedName>
</protein>
<comment type="caution">
    <text evidence="1">The sequence shown here is derived from an EMBL/GenBank/DDBJ whole genome shotgun (WGS) entry which is preliminary data.</text>
</comment>
<dbReference type="EMBL" id="JANPWZ010002319">
    <property type="protein sequence ID" value="KAJ3560058.1"/>
    <property type="molecule type" value="Genomic_DNA"/>
</dbReference>
<organism evidence="1 2">
    <name type="scientific">Xylaria arbuscula</name>
    <dbReference type="NCBI Taxonomy" id="114810"/>
    <lineage>
        <taxon>Eukaryota</taxon>
        <taxon>Fungi</taxon>
        <taxon>Dikarya</taxon>
        <taxon>Ascomycota</taxon>
        <taxon>Pezizomycotina</taxon>
        <taxon>Sordariomycetes</taxon>
        <taxon>Xylariomycetidae</taxon>
        <taxon>Xylariales</taxon>
        <taxon>Xylariaceae</taxon>
        <taxon>Xylaria</taxon>
    </lineage>
</organism>
<name>A0A9W8TIW4_9PEZI</name>
<evidence type="ECO:0000313" key="2">
    <source>
        <dbReference type="Proteomes" id="UP001148614"/>
    </source>
</evidence>
<accession>A0A9W8TIW4</accession>
<gene>
    <name evidence="1" type="ORF">NPX13_g9438</name>
</gene>
<dbReference type="Proteomes" id="UP001148614">
    <property type="component" value="Unassembled WGS sequence"/>
</dbReference>
<sequence>MSQDGINISPPATAHLFSNDELDAMSAEILPLNYGNEQINLSGGQAVSQRREIDNESIFTNYTVDTLPLYDGIKLPPYQSNEALDLPPPEYTEIDLPASVPSPKISTKTGHFSNLRPRISAKVNSLKEKLRFPRNQESNILEELAEERAHGVRKLARKVGRLSPKRIIKDFIASRG</sequence>
<proteinExistence type="predicted"/>
<reference evidence="1" key="1">
    <citation type="submission" date="2022-07" db="EMBL/GenBank/DDBJ databases">
        <title>Genome Sequence of Xylaria arbuscula.</title>
        <authorList>
            <person name="Buettner E."/>
        </authorList>
    </citation>
    <scope>NUCLEOTIDE SEQUENCE</scope>
    <source>
        <strain evidence="1">VT107</strain>
    </source>
</reference>